<evidence type="ECO:0000256" key="2">
    <source>
        <dbReference type="ARBA" id="ARBA00022475"/>
    </source>
</evidence>
<dbReference type="KEGG" id="mei:Msip34_0104"/>
<proteinExistence type="inferred from homology"/>
<accession>C6X883</accession>
<dbReference type="GO" id="GO:0017038">
    <property type="term" value="P:protein import"/>
    <property type="evidence" value="ECO:0007669"/>
    <property type="project" value="TreeGrafter"/>
</dbReference>
<evidence type="ECO:0000256" key="3">
    <source>
        <dbReference type="ARBA" id="ARBA00022692"/>
    </source>
</evidence>
<feature type="transmembrane region" description="Helical" evidence="7">
    <location>
        <begin position="167"/>
        <end position="188"/>
    </location>
</feature>
<feature type="domain" description="MotA/TolQ/ExbB proton channel" evidence="8">
    <location>
        <begin position="69"/>
        <end position="193"/>
    </location>
</feature>
<dbReference type="GO" id="GO:0005886">
    <property type="term" value="C:plasma membrane"/>
    <property type="evidence" value="ECO:0007669"/>
    <property type="project" value="UniProtKB-SubCell"/>
</dbReference>
<evidence type="ECO:0000256" key="4">
    <source>
        <dbReference type="ARBA" id="ARBA00022989"/>
    </source>
</evidence>
<gene>
    <name evidence="9" type="ordered locus">Msip34_0104</name>
</gene>
<comment type="similarity">
    <text evidence="6">Belongs to the exbB/tolQ family.</text>
</comment>
<reference evidence="10" key="1">
    <citation type="submission" date="2009-07" db="EMBL/GenBank/DDBJ databases">
        <title>Complete sequence of chromosome of Methylovorus sp. SIP3-4.</title>
        <authorList>
            <person name="Lucas S."/>
            <person name="Copeland A."/>
            <person name="Lapidus A."/>
            <person name="Glavina del Rio T."/>
            <person name="Tice H."/>
            <person name="Bruce D."/>
            <person name="Goodwin L."/>
            <person name="Pitluck S."/>
            <person name="Clum A."/>
            <person name="Larimer F."/>
            <person name="Land M."/>
            <person name="Hauser L."/>
            <person name="Kyrpides N."/>
            <person name="Mikhailova N."/>
            <person name="Kayluzhnaya M."/>
            <person name="Chistoserdova L."/>
        </authorList>
    </citation>
    <scope>NUCLEOTIDE SEQUENCE [LARGE SCALE GENOMIC DNA]</scope>
    <source>
        <strain evidence="10">SIP3-4</strain>
    </source>
</reference>
<keyword evidence="5 7" id="KW-0472">Membrane</keyword>
<keyword evidence="10" id="KW-1185">Reference proteome</keyword>
<evidence type="ECO:0000256" key="6">
    <source>
        <dbReference type="RuleBase" id="RU004057"/>
    </source>
</evidence>
<evidence type="ECO:0000313" key="9">
    <source>
        <dbReference type="EMBL" id="ACT49353.1"/>
    </source>
</evidence>
<dbReference type="OrthoDB" id="9805133at2"/>
<reference evidence="9 10" key="2">
    <citation type="journal article" date="2011" name="J. Bacteriol.">
        <title>Genomes of three methylotrophs from a single niche uncover genetic and metabolic divergence of Methylophilaceae.</title>
        <authorList>
            <person name="Lapidus A."/>
            <person name="Clum A."/>
            <person name="Labutti K."/>
            <person name="Kaluzhnaya M.G."/>
            <person name="Lim S."/>
            <person name="Beck D.A."/>
            <person name="Glavina Del Rio T."/>
            <person name="Nolan M."/>
            <person name="Mavromatis K."/>
            <person name="Huntemann M."/>
            <person name="Lucas S."/>
            <person name="Lidstrom M.E."/>
            <person name="Ivanova N."/>
            <person name="Chistoserdova L."/>
        </authorList>
    </citation>
    <scope>NUCLEOTIDE SEQUENCE [LARGE SCALE GENOMIC DNA]</scope>
    <source>
        <strain evidence="9 10">SIP3-4</strain>
    </source>
</reference>
<dbReference type="STRING" id="582744.Msip34_0104"/>
<comment type="subcellular location">
    <subcellularLocation>
        <location evidence="1">Cell membrane</location>
        <topology evidence="1">Multi-pass membrane protein</topology>
    </subcellularLocation>
    <subcellularLocation>
        <location evidence="6">Membrane</location>
        <topology evidence="6">Multi-pass membrane protein</topology>
    </subcellularLocation>
</comment>
<sequence>MAISSSTSLIVDSVLWTLVAFSVVTWTLLAVKGVQNFRAGYQNKRYKKAFWAAPDLLSAAEINDFNGPAARVAQAGFNALRDADTPGQHDLEHSGERQDLLERSLRQQILKERRSLESGLAILASIGSTSPFVGLFGTVWGIMHALTDIGRLGTASLEVVAGPIGEALVATGLGIAVAVPAVLAYNFFTRRLKLASGDLDDFAADLINLSRKVSFRNSNKPDVASSVVNIKKEAFA</sequence>
<dbReference type="AlphaFoldDB" id="C6X883"/>
<keyword evidence="3 7" id="KW-0812">Transmembrane</keyword>
<dbReference type="Pfam" id="PF01618">
    <property type="entry name" value="MotA_ExbB"/>
    <property type="match status" value="1"/>
</dbReference>
<dbReference type="RefSeq" id="WP_013440939.1">
    <property type="nucleotide sequence ID" value="NC_012969.1"/>
</dbReference>
<keyword evidence="4 7" id="KW-1133">Transmembrane helix</keyword>
<dbReference type="InterPro" id="IPR050790">
    <property type="entry name" value="ExbB/TolQ_transport"/>
</dbReference>
<dbReference type="Proteomes" id="UP000002743">
    <property type="component" value="Chromosome"/>
</dbReference>
<dbReference type="EMBL" id="CP001674">
    <property type="protein sequence ID" value="ACT49353.1"/>
    <property type="molecule type" value="Genomic_DNA"/>
</dbReference>
<dbReference type="InterPro" id="IPR002898">
    <property type="entry name" value="MotA_ExbB_proton_chnl"/>
</dbReference>
<dbReference type="PANTHER" id="PTHR30625">
    <property type="entry name" value="PROTEIN TOLQ"/>
    <property type="match status" value="1"/>
</dbReference>
<name>C6X883_METGS</name>
<feature type="transmembrane region" description="Helical" evidence="7">
    <location>
        <begin position="14"/>
        <end position="34"/>
    </location>
</feature>
<organism evidence="9 10">
    <name type="scientific">Methylovorus glucosotrophus (strain SIP3-4)</name>
    <dbReference type="NCBI Taxonomy" id="582744"/>
    <lineage>
        <taxon>Bacteria</taxon>
        <taxon>Pseudomonadati</taxon>
        <taxon>Pseudomonadota</taxon>
        <taxon>Betaproteobacteria</taxon>
        <taxon>Nitrosomonadales</taxon>
        <taxon>Methylophilaceae</taxon>
        <taxon>Methylovorus</taxon>
    </lineage>
</organism>
<evidence type="ECO:0000313" key="10">
    <source>
        <dbReference type="Proteomes" id="UP000002743"/>
    </source>
</evidence>
<feature type="transmembrane region" description="Helical" evidence="7">
    <location>
        <begin position="120"/>
        <end position="147"/>
    </location>
</feature>
<dbReference type="PANTHER" id="PTHR30625:SF3">
    <property type="entry name" value="TOL-PAL SYSTEM PROTEIN TOLQ"/>
    <property type="match status" value="1"/>
</dbReference>
<protein>
    <submittedName>
        <fullName evidence="9">MotA/TolQ/ExbB proton channel</fullName>
    </submittedName>
</protein>
<evidence type="ECO:0000259" key="8">
    <source>
        <dbReference type="Pfam" id="PF01618"/>
    </source>
</evidence>
<keyword evidence="2" id="KW-1003">Cell membrane</keyword>
<evidence type="ECO:0000256" key="5">
    <source>
        <dbReference type="ARBA" id="ARBA00023136"/>
    </source>
</evidence>
<dbReference type="HOGENOM" id="CLU_053325_2_1_4"/>
<evidence type="ECO:0000256" key="1">
    <source>
        <dbReference type="ARBA" id="ARBA00004651"/>
    </source>
</evidence>
<dbReference type="eggNOG" id="COG0811">
    <property type="taxonomic scope" value="Bacteria"/>
</dbReference>
<keyword evidence="6" id="KW-0653">Protein transport</keyword>
<evidence type="ECO:0000256" key="7">
    <source>
        <dbReference type="SAM" id="Phobius"/>
    </source>
</evidence>
<keyword evidence="6" id="KW-0813">Transport</keyword>